<dbReference type="AlphaFoldDB" id="A0A557QM39"/>
<organism evidence="1 2">
    <name type="scientific">Denitromonas halophila</name>
    <dbReference type="NCBI Taxonomy" id="1629404"/>
    <lineage>
        <taxon>Bacteria</taxon>
        <taxon>Pseudomonadati</taxon>
        <taxon>Pseudomonadota</taxon>
        <taxon>Betaproteobacteria</taxon>
        <taxon>Rhodocyclales</taxon>
        <taxon>Zoogloeaceae</taxon>
        <taxon>Denitromonas</taxon>
    </lineage>
</organism>
<dbReference type="EMBL" id="VMNK01000014">
    <property type="protein sequence ID" value="TVO53970.1"/>
    <property type="molecule type" value="Genomic_DNA"/>
</dbReference>
<protein>
    <submittedName>
        <fullName evidence="1">DUF3301 domain-containing protein</fullName>
    </submittedName>
</protein>
<keyword evidence="2" id="KW-1185">Reference proteome</keyword>
<reference evidence="1 2" key="1">
    <citation type="submission" date="2019-07" db="EMBL/GenBank/DDBJ databases">
        <title>The pathways for chlorine oxyanion respiration interact through the shared metabolite chlorate.</title>
        <authorList>
            <person name="Barnum T.P."/>
            <person name="Cheng Y."/>
            <person name="Hill K.A."/>
            <person name="Lucas L.N."/>
            <person name="Carlson H.K."/>
            <person name="Coates J.D."/>
        </authorList>
    </citation>
    <scope>NUCLEOTIDE SEQUENCE [LARGE SCALE GENOMIC DNA]</scope>
    <source>
        <strain evidence="1 2">SFB-3</strain>
    </source>
</reference>
<dbReference type="Pfam" id="PF11743">
    <property type="entry name" value="DUF3301"/>
    <property type="match status" value="1"/>
</dbReference>
<evidence type="ECO:0000313" key="2">
    <source>
        <dbReference type="Proteomes" id="UP000319502"/>
    </source>
</evidence>
<proteinExistence type="predicted"/>
<dbReference type="RefSeq" id="WP_144310249.1">
    <property type="nucleotide sequence ID" value="NZ_VMNK01000014.1"/>
</dbReference>
<accession>A0A557QM39</accession>
<sequence>MITLWDILPLLALGGIAWYWMDSLKTRETALTSARSACSLRGFQFLDETVATERTRFARNANGQMVLRRVYRFEFSDTGDNRRPGSVVMLGRYVEMVQMAGVLEAVK</sequence>
<evidence type="ECO:0000313" key="1">
    <source>
        <dbReference type="EMBL" id="TVO53970.1"/>
    </source>
</evidence>
<gene>
    <name evidence="1" type="ORF">FHP91_14410</name>
</gene>
<dbReference type="OrthoDB" id="5959530at2"/>
<comment type="caution">
    <text evidence="1">The sequence shown here is derived from an EMBL/GenBank/DDBJ whole genome shotgun (WGS) entry which is preliminary data.</text>
</comment>
<dbReference type="Proteomes" id="UP000319502">
    <property type="component" value="Unassembled WGS sequence"/>
</dbReference>
<name>A0A557QM39_9RHOO</name>
<dbReference type="InterPro" id="IPR021732">
    <property type="entry name" value="DUF3301"/>
</dbReference>